<evidence type="ECO:0000256" key="8">
    <source>
        <dbReference type="ARBA" id="ARBA00023004"/>
    </source>
</evidence>
<evidence type="ECO:0000313" key="16">
    <source>
        <dbReference type="Proteomes" id="UP000593842"/>
    </source>
</evidence>
<organism evidence="15 16">
    <name type="scientific">Faecalibacillus intestinalis</name>
    <dbReference type="NCBI Taxonomy" id="1982626"/>
    <lineage>
        <taxon>Bacteria</taxon>
        <taxon>Bacillati</taxon>
        <taxon>Bacillota</taxon>
        <taxon>Erysipelotrichia</taxon>
        <taxon>Erysipelotrichales</taxon>
        <taxon>Coprobacillaceae</taxon>
        <taxon>Faecalibacillus</taxon>
    </lineage>
</organism>
<keyword evidence="3 11" id="KW-0963">Cytoplasm</keyword>
<evidence type="ECO:0000256" key="10">
    <source>
        <dbReference type="ARBA" id="ARBA00033765"/>
    </source>
</evidence>
<dbReference type="GO" id="GO:0051539">
    <property type="term" value="F:4 iron, 4 sulfur cluster binding"/>
    <property type="evidence" value="ECO:0007669"/>
    <property type="project" value="UniProtKB-UniRule"/>
</dbReference>
<feature type="binding site" evidence="11">
    <location>
        <position position="134"/>
    </location>
    <ligand>
        <name>[4Fe-4S] cluster</name>
        <dbReference type="ChEBI" id="CHEBI:49883"/>
        <label>1</label>
    </ligand>
</feature>
<evidence type="ECO:0000259" key="12">
    <source>
        <dbReference type="PROSITE" id="PS50926"/>
    </source>
</evidence>
<dbReference type="Pfam" id="PF00919">
    <property type="entry name" value="UPF0004"/>
    <property type="match status" value="1"/>
</dbReference>
<evidence type="ECO:0000259" key="14">
    <source>
        <dbReference type="PROSITE" id="PS51918"/>
    </source>
</evidence>
<protein>
    <recommendedName>
        <fullName evidence="10 11">tRNA-2-methylthio-N(6)-dimethylallyladenosine synthase</fullName>
        <ecNumber evidence="10 11">2.8.4.3</ecNumber>
    </recommendedName>
    <alternativeName>
        <fullName evidence="11">(Dimethylallyl)adenosine tRNA methylthiotransferase MiaB</fullName>
    </alternativeName>
    <alternativeName>
        <fullName evidence="11">tRNA-i(6)A37 methylthiotransferase</fullName>
    </alternativeName>
</protein>
<comment type="cofactor">
    <cofactor evidence="11">
        <name>[4Fe-4S] cluster</name>
        <dbReference type="ChEBI" id="CHEBI:49883"/>
    </cofactor>
    <text evidence="11">Binds 2 [4Fe-4S] clusters. One cluster is coordinated with 3 cysteines and an exchangeable S-adenosyl-L-methionine.</text>
</comment>
<evidence type="ECO:0000256" key="7">
    <source>
        <dbReference type="ARBA" id="ARBA00022723"/>
    </source>
</evidence>
<feature type="binding site" evidence="11">
    <location>
        <position position="217"/>
    </location>
    <ligand>
        <name>[4Fe-4S] cluster</name>
        <dbReference type="ChEBI" id="CHEBI:49883"/>
        <label>2</label>
        <note>4Fe-4S-S-AdoMet</note>
    </ligand>
</feature>
<dbReference type="AlphaFoldDB" id="A0A7I8DW86"/>
<dbReference type="KEGG" id="fit:Fi14EGH31_06010"/>
<dbReference type="SFLD" id="SFLDS00029">
    <property type="entry name" value="Radical_SAM"/>
    <property type="match status" value="1"/>
</dbReference>
<feature type="binding site" evidence="11">
    <location>
        <position position="210"/>
    </location>
    <ligand>
        <name>[4Fe-4S] cluster</name>
        <dbReference type="ChEBI" id="CHEBI:49883"/>
        <label>2</label>
        <note>4Fe-4S-S-AdoMet</note>
    </ligand>
</feature>
<reference evidence="16" key="1">
    <citation type="submission" date="2020-09" db="EMBL/GenBank/DDBJ databases">
        <title>Complete genome sequencing of Faecalibacillus intestinalis strain 14EGH31.</title>
        <authorList>
            <person name="Sakamoto M."/>
            <person name="Murakami T."/>
            <person name="Mori H."/>
        </authorList>
    </citation>
    <scope>NUCLEOTIDE SEQUENCE [LARGE SCALE GENOMIC DNA]</scope>
    <source>
        <strain evidence="16">14EGH31</strain>
    </source>
</reference>
<dbReference type="InterPro" id="IPR038135">
    <property type="entry name" value="Methylthiotransferase_N_sf"/>
</dbReference>
<evidence type="ECO:0000256" key="6">
    <source>
        <dbReference type="ARBA" id="ARBA00022694"/>
    </source>
</evidence>
<feature type="domain" description="MTTase N-terminal" evidence="13">
    <location>
        <begin position="55"/>
        <end position="173"/>
    </location>
</feature>
<evidence type="ECO:0000256" key="9">
    <source>
        <dbReference type="ARBA" id="ARBA00023014"/>
    </source>
</evidence>
<dbReference type="Gene3D" id="3.80.30.20">
    <property type="entry name" value="tm_1862 like domain"/>
    <property type="match status" value="1"/>
</dbReference>
<dbReference type="PROSITE" id="PS50926">
    <property type="entry name" value="TRAM"/>
    <property type="match status" value="1"/>
</dbReference>
<dbReference type="Gene3D" id="3.40.50.12160">
    <property type="entry name" value="Methylthiotransferase, N-terminal domain"/>
    <property type="match status" value="1"/>
</dbReference>
<dbReference type="SMART" id="SM00729">
    <property type="entry name" value="Elp3"/>
    <property type="match status" value="1"/>
</dbReference>
<comment type="subcellular location">
    <subcellularLocation>
        <location evidence="11">Cytoplasm</location>
    </subcellularLocation>
</comment>
<evidence type="ECO:0000313" key="15">
    <source>
        <dbReference type="EMBL" id="BCL56889.1"/>
    </source>
</evidence>
<dbReference type="Pfam" id="PF01938">
    <property type="entry name" value="TRAM"/>
    <property type="match status" value="1"/>
</dbReference>
<comment type="function">
    <text evidence="1 11">Catalyzes the methylthiolation of N6-(dimethylallyl)adenosine (i(6)A), leading to the formation of 2-methylthio-N6-(dimethylallyl)adenosine (ms(2)i(6)A) at position 37 in tRNAs that read codons beginning with uridine.</text>
</comment>
<dbReference type="Proteomes" id="UP000593842">
    <property type="component" value="Chromosome"/>
</dbReference>
<evidence type="ECO:0000256" key="11">
    <source>
        <dbReference type="HAMAP-Rule" id="MF_01864"/>
    </source>
</evidence>
<dbReference type="InterPro" id="IPR002792">
    <property type="entry name" value="TRAM_dom"/>
</dbReference>
<dbReference type="Pfam" id="PF04055">
    <property type="entry name" value="Radical_SAM"/>
    <property type="match status" value="1"/>
</dbReference>
<name>A0A7I8DW86_9FIRM</name>
<dbReference type="PROSITE" id="PS01278">
    <property type="entry name" value="MTTASE_RADICAL"/>
    <property type="match status" value="1"/>
</dbReference>
<evidence type="ECO:0000256" key="1">
    <source>
        <dbReference type="ARBA" id="ARBA00003234"/>
    </source>
</evidence>
<dbReference type="InterPro" id="IPR006463">
    <property type="entry name" value="MiaB_methiolase"/>
</dbReference>
<dbReference type="PROSITE" id="PS51918">
    <property type="entry name" value="RADICAL_SAM"/>
    <property type="match status" value="1"/>
</dbReference>
<gene>
    <name evidence="11 15" type="primary">miaB</name>
    <name evidence="15" type="ORF">Fi14EGH31_06010</name>
</gene>
<dbReference type="FunFam" id="3.40.50.12160:FF:000006">
    <property type="entry name" value="tRNA-2-methylthio-N(6)-dimethylallyladenosine synthase"/>
    <property type="match status" value="1"/>
</dbReference>
<dbReference type="SUPFAM" id="SSF102114">
    <property type="entry name" value="Radical SAM enzymes"/>
    <property type="match status" value="1"/>
</dbReference>
<keyword evidence="6 11" id="KW-0819">tRNA processing</keyword>
<sequence>MYIIGKKCGEKMKDYSEYFKGPNLKEAQKRSRKQVDHLKDAFEIPSDMVSVGKGKTYYIHTYGCQANERDGETLAGIFEMMGYTAAKEIEEADVILLNTCAIRENAEEKVFGKVGYVKNLKKKNPNLIFGLCGCMAQEEVVIKRILEKHPHIDLIFGTHNIHRLPTLLKEAMFSKEMVVEVWSKEGDVIENTPVTRANGHKAWVNIMYGCNKFCTYCIVPYTRGKERSRLMNDIIEEVKGLKADGYQEITLLGQNVNSYGKDLEEDYDFATLLEEVAKTGIARIRFTTSHPWDFSREMIEIINQYDNIMPYIHLPVQSGNTEILKLMGRRYTREQYLELFRMIKEVMPDCSITTDIIVGFPNETEEQFQDTLSLYEECEYDLAYTFIYSPREGTPAAKMQDNVPFEQKQDRLERLNEVVKEKALKQNQRFLNQVVDVLVDGPSKRDETMMTGYTAHQKLINFKGRKEDIGKIVPVKVTEVKTWALKGEQVD</sequence>
<dbReference type="EC" id="2.8.4.3" evidence="10 11"/>
<dbReference type="SFLD" id="SFLDG01082">
    <property type="entry name" value="B12-binding_domain_containing"/>
    <property type="match status" value="1"/>
</dbReference>
<evidence type="ECO:0000259" key="13">
    <source>
        <dbReference type="PROSITE" id="PS51449"/>
    </source>
</evidence>
<comment type="catalytic activity">
    <reaction evidence="11">
        <text>N(6)-dimethylallyladenosine(37) in tRNA + (sulfur carrier)-SH + AH2 + 2 S-adenosyl-L-methionine = 2-methylsulfanyl-N(6)-dimethylallyladenosine(37) in tRNA + (sulfur carrier)-H + 5'-deoxyadenosine + L-methionine + A + S-adenosyl-L-homocysteine + 2 H(+)</text>
        <dbReference type="Rhea" id="RHEA:37067"/>
        <dbReference type="Rhea" id="RHEA-COMP:10375"/>
        <dbReference type="Rhea" id="RHEA-COMP:10376"/>
        <dbReference type="Rhea" id="RHEA-COMP:14737"/>
        <dbReference type="Rhea" id="RHEA-COMP:14739"/>
        <dbReference type="ChEBI" id="CHEBI:13193"/>
        <dbReference type="ChEBI" id="CHEBI:15378"/>
        <dbReference type="ChEBI" id="CHEBI:17319"/>
        <dbReference type="ChEBI" id="CHEBI:17499"/>
        <dbReference type="ChEBI" id="CHEBI:29917"/>
        <dbReference type="ChEBI" id="CHEBI:57844"/>
        <dbReference type="ChEBI" id="CHEBI:57856"/>
        <dbReference type="ChEBI" id="CHEBI:59789"/>
        <dbReference type="ChEBI" id="CHEBI:64428"/>
        <dbReference type="ChEBI" id="CHEBI:74415"/>
        <dbReference type="ChEBI" id="CHEBI:74417"/>
        <dbReference type="EC" id="2.8.4.3"/>
    </reaction>
</comment>
<dbReference type="GO" id="GO:0035597">
    <property type="term" value="F:tRNA-2-methylthio-N(6)-dimethylallyladenosine(37) synthase activity"/>
    <property type="evidence" value="ECO:0007669"/>
    <property type="project" value="UniProtKB-EC"/>
</dbReference>
<keyword evidence="4 11" id="KW-0808">Transferase</keyword>
<evidence type="ECO:0000256" key="2">
    <source>
        <dbReference type="ARBA" id="ARBA00022485"/>
    </source>
</evidence>
<keyword evidence="8 11" id="KW-0408">Iron</keyword>
<keyword evidence="7 11" id="KW-0479">Metal-binding</keyword>
<dbReference type="PROSITE" id="PS51449">
    <property type="entry name" value="MTTASE_N"/>
    <property type="match status" value="1"/>
</dbReference>
<keyword evidence="5 11" id="KW-0949">S-adenosyl-L-methionine</keyword>
<evidence type="ECO:0000256" key="5">
    <source>
        <dbReference type="ARBA" id="ARBA00022691"/>
    </source>
</evidence>
<keyword evidence="9 11" id="KW-0411">Iron-sulfur</keyword>
<dbReference type="InterPro" id="IPR005839">
    <property type="entry name" value="Methylthiotransferase"/>
</dbReference>
<proteinExistence type="inferred from homology"/>
<feature type="domain" description="Radical SAM core" evidence="14">
    <location>
        <begin position="196"/>
        <end position="425"/>
    </location>
</feature>
<dbReference type="HAMAP" id="MF_01864">
    <property type="entry name" value="tRNA_metthiotr_MiaB"/>
    <property type="match status" value="1"/>
</dbReference>
<feature type="binding site" evidence="11">
    <location>
        <position position="100"/>
    </location>
    <ligand>
        <name>[4Fe-4S] cluster</name>
        <dbReference type="ChEBI" id="CHEBI:49883"/>
        <label>1</label>
    </ligand>
</feature>
<dbReference type="SFLD" id="SFLDG01061">
    <property type="entry name" value="methylthiotransferase"/>
    <property type="match status" value="1"/>
</dbReference>
<feature type="binding site" evidence="11">
    <location>
        <position position="64"/>
    </location>
    <ligand>
        <name>[4Fe-4S] cluster</name>
        <dbReference type="ChEBI" id="CHEBI:49883"/>
        <label>1</label>
    </ligand>
</feature>
<comment type="similarity">
    <text evidence="11">Belongs to the methylthiotransferase family. MiaB subfamily.</text>
</comment>
<dbReference type="PANTHER" id="PTHR43020">
    <property type="entry name" value="CDK5 REGULATORY SUBUNIT-ASSOCIATED PROTEIN 1"/>
    <property type="match status" value="1"/>
</dbReference>
<dbReference type="GO" id="GO:0046872">
    <property type="term" value="F:metal ion binding"/>
    <property type="evidence" value="ECO:0007669"/>
    <property type="project" value="UniProtKB-KW"/>
</dbReference>
<dbReference type="CDD" id="cd01335">
    <property type="entry name" value="Radical_SAM"/>
    <property type="match status" value="1"/>
</dbReference>
<dbReference type="EMBL" id="AP024085">
    <property type="protein sequence ID" value="BCL56889.1"/>
    <property type="molecule type" value="Genomic_DNA"/>
</dbReference>
<evidence type="ECO:0000256" key="3">
    <source>
        <dbReference type="ARBA" id="ARBA00022490"/>
    </source>
</evidence>
<dbReference type="NCBIfam" id="TIGR01574">
    <property type="entry name" value="miaB-methiolase"/>
    <property type="match status" value="1"/>
</dbReference>
<keyword evidence="2 11" id="KW-0004">4Fe-4S</keyword>
<dbReference type="InterPro" id="IPR058240">
    <property type="entry name" value="rSAM_sf"/>
</dbReference>
<dbReference type="GO" id="GO:0005829">
    <property type="term" value="C:cytosol"/>
    <property type="evidence" value="ECO:0007669"/>
    <property type="project" value="TreeGrafter"/>
</dbReference>
<dbReference type="PANTHER" id="PTHR43020:SF2">
    <property type="entry name" value="MITOCHONDRIAL TRNA METHYLTHIOTRANSFERASE CDK5RAP1"/>
    <property type="match status" value="1"/>
</dbReference>
<accession>A0A7I8DW86</accession>
<dbReference type="SFLD" id="SFLDF00273">
    <property type="entry name" value="(dimethylallyl)adenosine_tRNA"/>
    <property type="match status" value="1"/>
</dbReference>
<comment type="subunit">
    <text evidence="11">Monomer.</text>
</comment>
<dbReference type="InterPro" id="IPR020612">
    <property type="entry name" value="Methylthiotransferase_CS"/>
</dbReference>
<dbReference type="InterPro" id="IPR006638">
    <property type="entry name" value="Elp3/MiaA/NifB-like_rSAM"/>
</dbReference>
<feature type="binding site" evidence="11">
    <location>
        <position position="214"/>
    </location>
    <ligand>
        <name>[4Fe-4S] cluster</name>
        <dbReference type="ChEBI" id="CHEBI:49883"/>
        <label>2</label>
        <note>4Fe-4S-S-AdoMet</note>
    </ligand>
</feature>
<feature type="domain" description="TRAM" evidence="12">
    <location>
        <begin position="428"/>
        <end position="491"/>
    </location>
</feature>
<dbReference type="FunFam" id="3.80.30.20:FF:000001">
    <property type="entry name" value="tRNA-2-methylthio-N(6)-dimethylallyladenosine synthase 2"/>
    <property type="match status" value="1"/>
</dbReference>
<evidence type="ECO:0000256" key="4">
    <source>
        <dbReference type="ARBA" id="ARBA00022679"/>
    </source>
</evidence>
<dbReference type="InterPro" id="IPR007197">
    <property type="entry name" value="rSAM"/>
</dbReference>
<dbReference type="InterPro" id="IPR023404">
    <property type="entry name" value="rSAM_horseshoe"/>
</dbReference>
<dbReference type="InterPro" id="IPR013848">
    <property type="entry name" value="Methylthiotransferase_N"/>
</dbReference>
<dbReference type="NCBIfam" id="TIGR00089">
    <property type="entry name" value="MiaB/RimO family radical SAM methylthiotransferase"/>
    <property type="match status" value="1"/>
</dbReference>